<dbReference type="PANTHER" id="PTHR13354:SF8">
    <property type="entry name" value="LYSINE-SPECIFIC DEMETHYLASE 9"/>
    <property type="match status" value="1"/>
</dbReference>
<dbReference type="InterPro" id="IPR026306">
    <property type="entry name" value="RSBN1/Dpy-2/CEP530"/>
</dbReference>
<accession>A0A2K6TMF0</accession>
<dbReference type="GeneTree" id="ENSGT00390000001969"/>
<dbReference type="Ensembl" id="ENSSBOT00000037616.1">
    <property type="protein sequence ID" value="ENSSBOP00000020782.1"/>
    <property type="gene ID" value="ENSSBOG00000026943.1"/>
</dbReference>
<keyword evidence="4" id="KW-1185">Reference proteome</keyword>
<feature type="compositionally biased region" description="Basic and acidic residues" evidence="2">
    <location>
        <begin position="210"/>
        <end position="221"/>
    </location>
</feature>
<dbReference type="GO" id="GO:0005634">
    <property type="term" value="C:nucleus"/>
    <property type="evidence" value="ECO:0007669"/>
    <property type="project" value="Ensembl"/>
</dbReference>
<dbReference type="STRING" id="39432.ENSSBOP00000020782"/>
<evidence type="ECO:0000256" key="1">
    <source>
        <dbReference type="ARBA" id="ARBA00010560"/>
    </source>
</evidence>
<evidence type="ECO:0000313" key="4">
    <source>
        <dbReference type="Proteomes" id="UP000233220"/>
    </source>
</evidence>
<feature type="region of interest" description="Disordered" evidence="2">
    <location>
        <begin position="65"/>
        <end position="167"/>
    </location>
</feature>
<dbReference type="Proteomes" id="UP000233220">
    <property type="component" value="Unplaced"/>
</dbReference>
<reference evidence="3" key="1">
    <citation type="submission" date="2025-08" db="UniProtKB">
        <authorList>
            <consortium name="Ensembl"/>
        </authorList>
    </citation>
    <scope>IDENTIFICATION</scope>
</reference>
<dbReference type="PANTHER" id="PTHR13354">
    <property type="entry name" value="ROUND SPERMATID BASIC PROTEIN 1"/>
    <property type="match status" value="1"/>
</dbReference>
<feature type="compositionally biased region" description="Low complexity" evidence="2">
    <location>
        <begin position="152"/>
        <end position="167"/>
    </location>
</feature>
<feature type="compositionally biased region" description="Basic and acidic residues" evidence="2">
    <location>
        <begin position="232"/>
        <end position="243"/>
    </location>
</feature>
<sequence>MFISGRRAADKWRAGERLQCPAGSARAALARCADGGAVGPFKCVFVGEMAAQVGAVRVVRAVAAQEEPDKEGKEKPHAGVSPRGVKRQRRSSSGGSQEKRGRPSQEPPLAPPHRRRRSRQHPGPLPPTNAAPTVPGPVEPLLLPPPPPPSLAPAGPAVAAPLPAPSTSALFTFSPLTVSAAGPKHKGYKERHKHHHHRGSDGDPGSCGTDLKHKDKQENGERTGGVPLIKAPKRETPDENGKTQRADDFVVKKIKKKKKKKHREDMRGRRLKMYNKEVQTVCAGLTRISKEILTQGQINSTSGLNKESFRYLKDEQLCRLNLGMQEYRVPQGVQTPFMTHQEHSIRRNFLKTGTKFSNFIHEEHQSNGGALVLHAYMDELSFLSPMEMERFSEEFLALTFSENEKNAAYYALAIVHGAAAYLPDFLDYFAFNFPNTPVKMEILGKKDIETTTISNFHTQVRTFIWVGGLTYKSLTQFFNMTLPWGTLSSLRLQCRSQSDDGPIMWVRPGEQMIPTADMPKSPFKRRRSMNEIKNLQYLPRTSEPREVLFEDRTRAHADHVGQGFDWQSTAAVGVLKAVQFGEWSDQPRITKDVICFHAEDFTDVVQRLQLDLHEPPVSQCVQWVDEAKLNQMRREGIRYARIQLCDNDIYFIPRNVIHQFKTVSAVCSLAWHIRLKQYHPVVEATQNTESNANMDCGLTGSRELGVDSQCVRIKTESEETCTEMQLLTTTTSSFPPASELNLQQDQKTQPIPILKVESRLDSDQQHNLQEHSTTSV</sequence>
<comment type="similarity">
    <text evidence="1">Belongs to the round spermatid basic protein 1 family.</text>
</comment>
<feature type="compositionally biased region" description="Pro residues" evidence="2">
    <location>
        <begin position="123"/>
        <end position="151"/>
    </location>
</feature>
<feature type="compositionally biased region" description="Basic residues" evidence="2">
    <location>
        <begin position="183"/>
        <end position="198"/>
    </location>
</feature>
<gene>
    <name evidence="3" type="primary">RSBN1</name>
</gene>
<dbReference type="AlphaFoldDB" id="A0A2K6TMF0"/>
<feature type="region of interest" description="Disordered" evidence="2">
    <location>
        <begin position="182"/>
        <end position="243"/>
    </location>
</feature>
<evidence type="ECO:0000313" key="3">
    <source>
        <dbReference type="Ensembl" id="ENSSBOP00000020782.1"/>
    </source>
</evidence>
<reference evidence="3" key="2">
    <citation type="submission" date="2025-09" db="UniProtKB">
        <authorList>
            <consortium name="Ensembl"/>
        </authorList>
    </citation>
    <scope>IDENTIFICATION</scope>
</reference>
<organism evidence="3 4">
    <name type="scientific">Saimiri boliviensis boliviensis</name>
    <name type="common">Bolivian squirrel monkey</name>
    <dbReference type="NCBI Taxonomy" id="39432"/>
    <lineage>
        <taxon>Eukaryota</taxon>
        <taxon>Metazoa</taxon>
        <taxon>Chordata</taxon>
        <taxon>Craniata</taxon>
        <taxon>Vertebrata</taxon>
        <taxon>Euteleostomi</taxon>
        <taxon>Mammalia</taxon>
        <taxon>Eutheria</taxon>
        <taxon>Euarchontoglires</taxon>
        <taxon>Primates</taxon>
        <taxon>Haplorrhini</taxon>
        <taxon>Platyrrhini</taxon>
        <taxon>Cebidae</taxon>
        <taxon>Saimiriinae</taxon>
        <taxon>Saimiri</taxon>
    </lineage>
</organism>
<dbReference type="GO" id="GO:0035575">
    <property type="term" value="F:histone H4K20 demethylase activity"/>
    <property type="evidence" value="ECO:0007669"/>
    <property type="project" value="Ensembl"/>
</dbReference>
<protein>
    <submittedName>
        <fullName evidence="3">Round spermatid basic protein 1</fullName>
    </submittedName>
</protein>
<evidence type="ECO:0000256" key="2">
    <source>
        <dbReference type="SAM" id="MobiDB-lite"/>
    </source>
</evidence>
<name>A0A2K6TMF0_SAIBB</name>
<proteinExistence type="inferred from homology"/>